<keyword evidence="2" id="KW-1185">Reference proteome</keyword>
<protein>
    <submittedName>
        <fullName evidence="1">Helix-hairpin-helix domain-containing protein</fullName>
    </submittedName>
</protein>
<dbReference type="EMBL" id="CP060394">
    <property type="protein sequence ID" value="QNI31722.1"/>
    <property type="molecule type" value="Genomic_DNA"/>
</dbReference>
<dbReference type="KEGG" id="adin:H7849_22150"/>
<accession>A0A7G8BGQ2</accession>
<gene>
    <name evidence="1" type="ORF">H7849_22150</name>
</gene>
<name>A0A7G8BGQ2_9BACT</name>
<evidence type="ECO:0000313" key="1">
    <source>
        <dbReference type="EMBL" id="QNI31722.1"/>
    </source>
</evidence>
<dbReference type="Gene3D" id="1.10.150.320">
    <property type="entry name" value="Photosystem II 12 kDa extrinsic protein"/>
    <property type="match status" value="1"/>
</dbReference>
<evidence type="ECO:0000313" key="2">
    <source>
        <dbReference type="Proteomes" id="UP000515312"/>
    </source>
</evidence>
<dbReference type="RefSeq" id="WP_186742604.1">
    <property type="nucleotide sequence ID" value="NZ_CP060394.1"/>
</dbReference>
<proteinExistence type="predicted"/>
<sequence length="115" mass="12217">MKASLTSLVCTLLLSGCFDSNNTRSLQQHTADATAAAKRDAGAIARGVVEGLTRKGLTDINTASAQDLEKLPDVTAAEAQGIIAGRPYENTSQLVKRHILSRAHYNKIQAQIGVK</sequence>
<reference evidence="1 2" key="1">
    <citation type="submission" date="2020-08" db="EMBL/GenBank/DDBJ databases">
        <title>Edaphobacter telluris sp. nov. and Acidobacterium dinghuensis sp. nov., two acidobacteria isolated from forest soil.</title>
        <authorList>
            <person name="Fu J."/>
            <person name="Qiu L."/>
        </authorList>
    </citation>
    <scope>NUCLEOTIDE SEQUENCE [LARGE SCALE GENOMIC DNA]</scope>
    <source>
        <strain evidence="1">4Y35</strain>
    </source>
</reference>
<organism evidence="1 2">
    <name type="scientific">Alloacidobacterium dinghuense</name>
    <dbReference type="NCBI Taxonomy" id="2763107"/>
    <lineage>
        <taxon>Bacteria</taxon>
        <taxon>Pseudomonadati</taxon>
        <taxon>Acidobacteriota</taxon>
        <taxon>Terriglobia</taxon>
        <taxon>Terriglobales</taxon>
        <taxon>Acidobacteriaceae</taxon>
        <taxon>Alloacidobacterium</taxon>
    </lineage>
</organism>
<dbReference type="SUPFAM" id="SSF81585">
    <property type="entry name" value="PsbU/PolX domain-like"/>
    <property type="match status" value="1"/>
</dbReference>
<dbReference type="AlphaFoldDB" id="A0A7G8BGQ2"/>
<dbReference type="Proteomes" id="UP000515312">
    <property type="component" value="Chromosome"/>
</dbReference>
<dbReference type="Pfam" id="PF12836">
    <property type="entry name" value="HHH_3"/>
    <property type="match status" value="1"/>
</dbReference>
<dbReference type="PROSITE" id="PS51257">
    <property type="entry name" value="PROKAR_LIPOPROTEIN"/>
    <property type="match status" value="1"/>
</dbReference>